<dbReference type="SUPFAM" id="SSF82693">
    <property type="entry name" value="Multidrug efflux transporter AcrB pore domain, PN1, PN2, PC1 and PC2 subdomains"/>
    <property type="match status" value="3"/>
</dbReference>
<feature type="transmembrane region" description="Helical" evidence="1">
    <location>
        <begin position="581"/>
        <end position="608"/>
    </location>
</feature>
<keyword evidence="1" id="KW-0812">Transmembrane</keyword>
<dbReference type="Gene3D" id="3.30.70.1430">
    <property type="entry name" value="Multidrug efflux transporter AcrB pore domain"/>
    <property type="match status" value="2"/>
</dbReference>
<feature type="transmembrane region" description="Helical" evidence="1">
    <location>
        <begin position="432"/>
        <end position="455"/>
    </location>
</feature>
<feature type="transmembrane region" description="Helical" evidence="1">
    <location>
        <begin position="467"/>
        <end position="486"/>
    </location>
</feature>
<dbReference type="PRINTS" id="PR00702">
    <property type="entry name" value="ACRIFLAVINRP"/>
</dbReference>
<dbReference type="Gene3D" id="3.30.70.1440">
    <property type="entry name" value="Multidrug efflux transporter AcrB pore domain"/>
    <property type="match status" value="1"/>
</dbReference>
<dbReference type="PANTHER" id="PTHR32063">
    <property type="match status" value="1"/>
</dbReference>
<feature type="transmembrane region" description="Helical" evidence="1">
    <location>
        <begin position="981"/>
        <end position="1009"/>
    </location>
</feature>
<dbReference type="AlphaFoldDB" id="A0A1M3L6T1"/>
<keyword evidence="1" id="KW-0472">Membrane</keyword>
<feature type="transmembrane region" description="Helical" evidence="1">
    <location>
        <begin position="1030"/>
        <end position="1057"/>
    </location>
</feature>
<gene>
    <name evidence="2" type="ORF">BGO89_01500</name>
</gene>
<feature type="transmembrane region" description="Helical" evidence="1">
    <location>
        <begin position="1077"/>
        <end position="1106"/>
    </location>
</feature>
<name>A0A1M3L6T1_9BACT</name>
<keyword evidence="1" id="KW-1133">Transmembrane helix</keyword>
<accession>A0A1M3L6T1</accession>
<evidence type="ECO:0000313" key="3">
    <source>
        <dbReference type="Proteomes" id="UP000184233"/>
    </source>
</evidence>
<evidence type="ECO:0000313" key="2">
    <source>
        <dbReference type="EMBL" id="OJX61282.1"/>
    </source>
</evidence>
<feature type="transmembrane region" description="Helical" evidence="1">
    <location>
        <begin position="339"/>
        <end position="357"/>
    </location>
</feature>
<dbReference type="SUPFAM" id="SSF82866">
    <property type="entry name" value="Multidrug efflux transporter AcrB transmembrane domain"/>
    <property type="match status" value="2"/>
</dbReference>
<proteinExistence type="predicted"/>
<feature type="transmembrane region" description="Helical" evidence="1">
    <location>
        <begin position="928"/>
        <end position="948"/>
    </location>
</feature>
<dbReference type="GO" id="GO:0005886">
    <property type="term" value="C:plasma membrane"/>
    <property type="evidence" value="ECO:0007669"/>
    <property type="project" value="TreeGrafter"/>
</dbReference>
<dbReference type="STRING" id="1895771.BGO89_01500"/>
<feature type="transmembrane region" description="Helical" evidence="1">
    <location>
        <begin position="507"/>
        <end position="535"/>
    </location>
</feature>
<dbReference type="InterPro" id="IPR027463">
    <property type="entry name" value="AcrB_DN_DC_subdom"/>
</dbReference>
<dbReference type="Gene3D" id="3.30.2090.10">
    <property type="entry name" value="Multidrug efflux transporter AcrB TolC docking domain, DN and DC subdomains"/>
    <property type="match status" value="2"/>
</dbReference>
<dbReference type="EMBL" id="MKVH01000002">
    <property type="protein sequence ID" value="OJX61282.1"/>
    <property type="molecule type" value="Genomic_DNA"/>
</dbReference>
<feature type="transmembrane region" description="Helical" evidence="1">
    <location>
        <begin position="541"/>
        <end position="560"/>
    </location>
</feature>
<dbReference type="Gene3D" id="1.20.1640.10">
    <property type="entry name" value="Multidrug efflux transporter AcrB transmembrane domain"/>
    <property type="match status" value="2"/>
</dbReference>
<dbReference type="GO" id="GO:0042910">
    <property type="term" value="F:xenobiotic transmembrane transporter activity"/>
    <property type="evidence" value="ECO:0007669"/>
    <property type="project" value="TreeGrafter"/>
</dbReference>
<organism evidence="2 3">
    <name type="scientific">Candidatus Kapaibacterium thiocyanatum</name>
    <dbReference type="NCBI Taxonomy" id="1895771"/>
    <lineage>
        <taxon>Bacteria</taxon>
        <taxon>Pseudomonadati</taxon>
        <taxon>Candidatus Kapaibacteriota</taxon>
        <taxon>Candidatus Kapaibacteriia</taxon>
        <taxon>Candidatus Kapaibacteriales</taxon>
        <taxon>Candidatus Kapaibacteriaceae</taxon>
        <taxon>Candidatus Kapaibacterium</taxon>
    </lineage>
</organism>
<reference evidence="2 3" key="1">
    <citation type="submission" date="2016-09" db="EMBL/GenBank/DDBJ databases">
        <title>Genome-resolved meta-omics ties microbial dynamics to process performance in biotechnology for thiocyanate degradation.</title>
        <authorList>
            <person name="Kantor R.S."/>
            <person name="Huddy R.J."/>
            <person name="Iyer R."/>
            <person name="Thomas B.C."/>
            <person name="Brown C.T."/>
            <person name="Anantharaman K."/>
            <person name="Tringe S."/>
            <person name="Hettich R.L."/>
            <person name="Harrison S.T."/>
            <person name="Banfield J.F."/>
        </authorList>
    </citation>
    <scope>NUCLEOTIDE SEQUENCE [LARGE SCALE GENOMIC DNA]</scope>
    <source>
        <strain evidence="2">59-99</strain>
    </source>
</reference>
<protein>
    <submittedName>
        <fullName evidence="2">Copper transporter</fullName>
    </submittedName>
</protein>
<dbReference type="Pfam" id="PF00873">
    <property type="entry name" value="ACR_tran"/>
    <property type="match status" value="1"/>
</dbReference>
<evidence type="ECO:0000256" key="1">
    <source>
        <dbReference type="SAM" id="Phobius"/>
    </source>
</evidence>
<feature type="transmembrane region" description="Helical" evidence="1">
    <location>
        <begin position="20"/>
        <end position="38"/>
    </location>
</feature>
<comment type="caution">
    <text evidence="2">The sequence shown here is derived from an EMBL/GenBank/DDBJ whole genome shotgun (WGS) entry which is preliminary data.</text>
</comment>
<feature type="transmembrane region" description="Helical" evidence="1">
    <location>
        <begin position="955"/>
        <end position="975"/>
    </location>
</feature>
<feature type="transmembrane region" description="Helical" evidence="1">
    <location>
        <begin position="364"/>
        <end position="384"/>
    </location>
</feature>
<dbReference type="Gene3D" id="3.30.70.1320">
    <property type="entry name" value="Multidrug efflux transporter AcrB pore domain like"/>
    <property type="match status" value="1"/>
</dbReference>
<sequence length="1129" mass="123758">MEHHKKFPITSWAVDNKVTIYVLTVIISILGVLTYIQLPKEQFPDIVVPTVLVTTINAGTSPTDVENLITRQIEKQIKSVADVKKVTSNSIQDASIIVVEFNTGITPTIAKQRVTDAVDRAKTDLPNDLTQGPDVAEVDFSEFPIMFVNIAGNVGLDNLKNYADELQDKVESMREIRRADIIGALEKEVRVDLDPYKMQTLSLSFDDVSRAIGAENVNISGGELLNSGVRRNLQVSGEFTDVEQIKNIVVRGGRGNAVYLRDIANVVETNKEQQSYARLNGKSVVTLSILKKAGENLIDASDKIQKLVKEYAATKLPPNISIVVTNDMSTATRTNLADLINTIIIGFLLVTIVLMFFMGVQNALFIGLATPLSSFLAFLVMPGLDFTFNIVVTFAFLLALGIIVDDAIVVIENTHRLHTKEGIDIKTATKYAAAEVFAPVVAGTLTTLAPFFPLLFWPGIVGEFMKYLPAVLIITLTASLIVAYIMNPVFAVDFMDKPTPRLTSRKVIIRLLITLLIAGLAATSGALAVATIAILTFGFWLLNYYVLTPKLITPFQQKLLPMIMDRYRDVLRWALKGRRPYAIISGMMGLLVLTIMAAGVVGMEVVFFPDGDPNNAYVYVKMPIGTDAAQTDSVVKIVEKRVAKVIENDMDLVKSMISNVGIGAGDPQNPDRTVAPHKGKVTVAFVEFQDRHGKSTAQYLTKFRDALKDLAGVEIAVEKDANGPPTGKAINIEISGDDFAELVALTGKVKTLLVDSLHVGGIEKLKSDLERSKPEISVIIDREKANHEGISTAQIGMALRSALYGAEATKFREGEDEYPVQIRVAESMRHDVEAMMNLPLTFREMSSGLLRQIPISSVATVKYSSTFAGINRKNQKRVVTLSSNVLQGFNANEVNQHITEAIKGMDIPEGYDIKQTGEQEDQAESAQFLSIAFLVAVMLIFLVMVMQFNSVAKPLLILSTVSMSLIGVLIGFMLFDITFSIVITGVGIIALGGIVVRNGIVLVDFTDLLKSQGWRTRRAIIEGGAIRFNPVILTASATIFGLIPLAIGFNIDFWALLSFQDPHFHIGSDSAAMWGPLAWAVVFGLSFATFLTLVVVPCLYFALYTFNLRSARRRLRRRIREGLHNPAGH</sequence>
<feature type="transmembrane region" description="Helical" evidence="1">
    <location>
        <begin position="390"/>
        <end position="411"/>
    </location>
</feature>
<dbReference type="InterPro" id="IPR001036">
    <property type="entry name" value="Acrflvin-R"/>
</dbReference>
<dbReference type="SUPFAM" id="SSF82714">
    <property type="entry name" value="Multidrug efflux transporter AcrB TolC docking domain, DN and DC subdomains"/>
    <property type="match status" value="2"/>
</dbReference>
<dbReference type="Proteomes" id="UP000184233">
    <property type="component" value="Unassembled WGS sequence"/>
</dbReference>
<dbReference type="PANTHER" id="PTHR32063:SF33">
    <property type="entry name" value="RND SUPERFAMILY EFFLUX PUMP PERMEASE COMPONENT"/>
    <property type="match status" value="1"/>
</dbReference>